<protein>
    <submittedName>
        <fullName evidence="1">Uncharacterized protein</fullName>
    </submittedName>
</protein>
<sequence length="341" mass="35561">MSFIGRLQPASRPGLPTWVVGTIDALNALTEVAPGMPITSDDIGRVAQVGSSSPSFYILTGVSPNTWVIFGGPQGGLAAMDQVTANEINSGTAVPDAVATAQGDGTVAWEWASALVGKFTVLSRTTTAQPSSPAEGDRYIVPASATGADWAGQDGTVALYQDGAWTFYEPAEGWEASVIDEAVHVEYTAANGWIAAFDMAQIYLGSAFTSTNRGNVLVPLDTVGFDPSGIVDVNNHGIKPTRAGYYQVNFGTYFDATGSGQTESAFLVRNQDNSQKLISGGDQYSASPGNSLTSGGAGILYMNGSDSLNLRVFTAVAMNADYYGRSGAQQTNNFISVVGPF</sequence>
<dbReference type="InterPro" id="IPR021251">
    <property type="entry name" value="DUF2793"/>
</dbReference>
<organism evidence="1 2">
    <name type="scientific">Salinisphaera hydrothermalis (strain C41B8)</name>
    <dbReference type="NCBI Taxonomy" id="1304275"/>
    <lineage>
        <taxon>Bacteria</taxon>
        <taxon>Pseudomonadati</taxon>
        <taxon>Pseudomonadota</taxon>
        <taxon>Gammaproteobacteria</taxon>
        <taxon>Salinisphaerales</taxon>
        <taxon>Salinisphaeraceae</taxon>
        <taxon>Salinisphaera</taxon>
    </lineage>
</organism>
<evidence type="ECO:0000313" key="1">
    <source>
        <dbReference type="EMBL" id="KEZ78302.1"/>
    </source>
</evidence>
<dbReference type="Pfam" id="PF10983">
    <property type="entry name" value="DUF2793"/>
    <property type="match status" value="1"/>
</dbReference>
<proteinExistence type="predicted"/>
<dbReference type="eggNOG" id="ENOG502Z9IR">
    <property type="taxonomic scope" value="Bacteria"/>
</dbReference>
<dbReference type="Proteomes" id="UP000028302">
    <property type="component" value="Unassembled WGS sequence"/>
</dbReference>
<comment type="caution">
    <text evidence="1">The sequence shown here is derived from an EMBL/GenBank/DDBJ whole genome shotgun (WGS) entry which is preliminary data.</text>
</comment>
<accession>A0A084INL8</accession>
<evidence type="ECO:0000313" key="2">
    <source>
        <dbReference type="Proteomes" id="UP000028302"/>
    </source>
</evidence>
<dbReference type="AlphaFoldDB" id="A0A084INL8"/>
<keyword evidence="2" id="KW-1185">Reference proteome</keyword>
<gene>
    <name evidence="1" type="ORF">C41B8_05353</name>
</gene>
<dbReference type="EMBL" id="APNK01000005">
    <property type="protein sequence ID" value="KEZ78302.1"/>
    <property type="molecule type" value="Genomic_DNA"/>
</dbReference>
<reference evidence="1 2" key="1">
    <citation type="submission" date="2013-03" db="EMBL/GenBank/DDBJ databases">
        <title>Salinisphaera hydrothermalis C41B8 Genome Sequencing.</title>
        <authorList>
            <person name="Li C."/>
            <person name="Lai Q."/>
            <person name="Shao Z."/>
        </authorList>
    </citation>
    <scope>NUCLEOTIDE SEQUENCE [LARGE SCALE GENOMIC DNA]</scope>
    <source>
        <strain evidence="1 2">C41B8</strain>
    </source>
</reference>
<name>A0A084INL8_SALHC</name>
<dbReference type="STRING" id="1304275.C41B8_05353"/>